<comment type="caution">
    <text evidence="2">The sequence shown here is derived from an EMBL/GenBank/DDBJ whole genome shotgun (WGS) entry which is preliminary data.</text>
</comment>
<protein>
    <submittedName>
        <fullName evidence="2">Uncharacterized protein</fullName>
    </submittedName>
</protein>
<gene>
    <name evidence="2" type="ORF">QN277_016881</name>
</gene>
<feature type="compositionally biased region" description="Basic and acidic residues" evidence="1">
    <location>
        <begin position="19"/>
        <end position="38"/>
    </location>
</feature>
<keyword evidence="3" id="KW-1185">Reference proteome</keyword>
<accession>A0AAE1MXK5</accession>
<sequence length="136" mass="15013">MSQEHKGQKATPFGNESIEVLREATVKREQRRHSEESHFSLGSERQNRAAARSAARPDLHPSSSSLAGGVINHHGPAESITHSQCHGLNEKIETEGAEAISLRYLNSSAALESDFADDWIKRKQRRNAGNVESEKS</sequence>
<evidence type="ECO:0000256" key="1">
    <source>
        <dbReference type="SAM" id="MobiDB-lite"/>
    </source>
</evidence>
<name>A0AAE1MXK5_9FABA</name>
<evidence type="ECO:0000313" key="3">
    <source>
        <dbReference type="Proteomes" id="UP001293593"/>
    </source>
</evidence>
<reference evidence="2" key="1">
    <citation type="submission" date="2023-10" db="EMBL/GenBank/DDBJ databases">
        <title>Chromosome-level genome of the transformable northern wattle, Acacia crassicarpa.</title>
        <authorList>
            <person name="Massaro I."/>
            <person name="Sinha N.R."/>
            <person name="Poethig S."/>
            <person name="Leichty A.R."/>
        </authorList>
    </citation>
    <scope>NUCLEOTIDE SEQUENCE</scope>
    <source>
        <strain evidence="2">Acra3RX</strain>
        <tissue evidence="2">Leaf</tissue>
    </source>
</reference>
<organism evidence="2 3">
    <name type="scientific">Acacia crassicarpa</name>
    <name type="common">northern wattle</name>
    <dbReference type="NCBI Taxonomy" id="499986"/>
    <lineage>
        <taxon>Eukaryota</taxon>
        <taxon>Viridiplantae</taxon>
        <taxon>Streptophyta</taxon>
        <taxon>Embryophyta</taxon>
        <taxon>Tracheophyta</taxon>
        <taxon>Spermatophyta</taxon>
        <taxon>Magnoliopsida</taxon>
        <taxon>eudicotyledons</taxon>
        <taxon>Gunneridae</taxon>
        <taxon>Pentapetalae</taxon>
        <taxon>rosids</taxon>
        <taxon>fabids</taxon>
        <taxon>Fabales</taxon>
        <taxon>Fabaceae</taxon>
        <taxon>Caesalpinioideae</taxon>
        <taxon>mimosoid clade</taxon>
        <taxon>Acacieae</taxon>
        <taxon>Acacia</taxon>
    </lineage>
</organism>
<dbReference type="EMBL" id="JAWXYG010000003">
    <property type="protein sequence ID" value="KAK4279128.1"/>
    <property type="molecule type" value="Genomic_DNA"/>
</dbReference>
<evidence type="ECO:0000313" key="2">
    <source>
        <dbReference type="EMBL" id="KAK4279128.1"/>
    </source>
</evidence>
<feature type="region of interest" description="Disordered" evidence="1">
    <location>
        <begin position="1"/>
        <end position="83"/>
    </location>
</feature>
<dbReference type="Proteomes" id="UP001293593">
    <property type="component" value="Unassembled WGS sequence"/>
</dbReference>
<dbReference type="AlphaFoldDB" id="A0AAE1MXK5"/>
<feature type="region of interest" description="Disordered" evidence="1">
    <location>
        <begin position="116"/>
        <end position="136"/>
    </location>
</feature>
<proteinExistence type="predicted"/>